<protein>
    <submittedName>
        <fullName evidence="1">DUF2334 domain-containing protein</fullName>
    </submittedName>
</protein>
<dbReference type="Gene3D" id="3.20.20.370">
    <property type="entry name" value="Glycoside hydrolase/deacetylase"/>
    <property type="match status" value="1"/>
</dbReference>
<dbReference type="RefSeq" id="WP_344424304.1">
    <property type="nucleotide sequence ID" value="NZ_BAAAQK010000025.1"/>
</dbReference>
<evidence type="ECO:0000313" key="1">
    <source>
        <dbReference type="EMBL" id="GAA1870316.1"/>
    </source>
</evidence>
<dbReference type="InterPro" id="IPR011330">
    <property type="entry name" value="Glyco_hydro/deAcase_b/a-brl"/>
</dbReference>
<comment type="caution">
    <text evidence="1">The sequence shown here is derived from an EMBL/GenBank/DDBJ whole genome shotgun (WGS) entry which is preliminary data.</text>
</comment>
<dbReference type="InterPro" id="IPR018763">
    <property type="entry name" value="DUF2334"/>
</dbReference>
<evidence type="ECO:0000313" key="2">
    <source>
        <dbReference type="Proteomes" id="UP001500449"/>
    </source>
</evidence>
<organism evidence="1 2">
    <name type="scientific">Pseudonocardia ailaonensis</name>
    <dbReference type="NCBI Taxonomy" id="367279"/>
    <lineage>
        <taxon>Bacteria</taxon>
        <taxon>Bacillati</taxon>
        <taxon>Actinomycetota</taxon>
        <taxon>Actinomycetes</taxon>
        <taxon>Pseudonocardiales</taxon>
        <taxon>Pseudonocardiaceae</taxon>
        <taxon>Pseudonocardia</taxon>
    </lineage>
</organism>
<proteinExistence type="predicted"/>
<accession>A0ABN2NME1</accession>
<dbReference type="EMBL" id="BAAAQK010000025">
    <property type="protein sequence ID" value="GAA1870316.1"/>
    <property type="molecule type" value="Genomic_DNA"/>
</dbReference>
<dbReference type="Proteomes" id="UP001500449">
    <property type="component" value="Unassembled WGS sequence"/>
</dbReference>
<sequence>MPARLLVSLSGLTDARPGTLDLARLLAADLDARGVPLTHLVQPASPAGPPPPELLAWLSGRTADGDALALHGFDHTPDPAAHGSRAGRKGEFAALPRHEAGLRLTAARRALAGLGLASGVFAAPRWLASPGTVEAARDQGLRVCADETGVHLFDDGVVLRARALGFRLDASMDRGDRARAESWRCRLLHAEAVRVARRSGAVRVAIRAKDLRRPDRVRTVLDTVDAVLAEGAWPITYPALPSTPASRTA</sequence>
<dbReference type="SUPFAM" id="SSF88713">
    <property type="entry name" value="Glycoside hydrolase/deacetylase"/>
    <property type="match status" value="1"/>
</dbReference>
<reference evidence="1 2" key="1">
    <citation type="journal article" date="2019" name="Int. J. Syst. Evol. Microbiol.">
        <title>The Global Catalogue of Microorganisms (GCM) 10K type strain sequencing project: providing services to taxonomists for standard genome sequencing and annotation.</title>
        <authorList>
            <consortium name="The Broad Institute Genomics Platform"/>
            <consortium name="The Broad Institute Genome Sequencing Center for Infectious Disease"/>
            <person name="Wu L."/>
            <person name="Ma J."/>
        </authorList>
    </citation>
    <scope>NUCLEOTIDE SEQUENCE [LARGE SCALE GENOMIC DNA]</scope>
    <source>
        <strain evidence="1 2">JCM 16009</strain>
    </source>
</reference>
<keyword evidence="2" id="KW-1185">Reference proteome</keyword>
<name>A0ABN2NME1_9PSEU</name>
<dbReference type="Pfam" id="PF10096">
    <property type="entry name" value="DUF2334"/>
    <property type="match status" value="1"/>
</dbReference>
<gene>
    <name evidence="1" type="ORF">GCM10009836_58670</name>
</gene>